<reference evidence="8" key="1">
    <citation type="submission" date="2016-11" db="UniProtKB">
        <authorList>
            <consortium name="WormBaseParasite"/>
        </authorList>
    </citation>
    <scope>IDENTIFICATION</scope>
</reference>
<sequence>MFVFILQLFITLITDVRSAVRKEPDLSQFSELVDRKIGVVIEPLNISYQYSNLTASENTTCALSLHRDNCMNKIIKQSDKLSWNTRICFKWNCNNTEDHVMRVQECWTGSATNPIYLINKNGCSREKTMLSSPKYERNLLTAYSVGWLSVRLVGADTIRLSCSIRLCHRCDPRCSKFTPPLNCGEPEKLLRTPFTIWDDKDYLRNICRPEQVHTSGSSIAYRETVVLTILLVKLNYWI</sequence>
<proteinExistence type="predicted"/>
<keyword evidence="1 2" id="KW-0732">Signal</keyword>
<organism evidence="6 8">
    <name type="scientific">Bursaphelenchus xylophilus</name>
    <name type="common">Pinewood nematode worm</name>
    <name type="synonym">Aphelenchoides xylophilus</name>
    <dbReference type="NCBI Taxonomy" id="6326"/>
    <lineage>
        <taxon>Eukaryota</taxon>
        <taxon>Metazoa</taxon>
        <taxon>Ecdysozoa</taxon>
        <taxon>Nematoda</taxon>
        <taxon>Chromadorea</taxon>
        <taxon>Rhabditida</taxon>
        <taxon>Tylenchina</taxon>
        <taxon>Tylenchomorpha</taxon>
        <taxon>Aphelenchoidea</taxon>
        <taxon>Aphelenchoididae</taxon>
        <taxon>Bursaphelenchus</taxon>
    </lineage>
</organism>
<dbReference type="InterPro" id="IPR051962">
    <property type="entry name" value="Cuticlin"/>
</dbReference>
<protein>
    <submittedName>
        <fullName evidence="4">(pine wood nematode) hypothetical protein</fullName>
    </submittedName>
    <submittedName>
        <fullName evidence="8">ZP domain-containing protein</fullName>
    </submittedName>
</protein>
<feature type="domain" description="ZP" evidence="3">
    <location>
        <begin position="1"/>
        <end position="181"/>
    </location>
</feature>
<dbReference type="OrthoDB" id="5840463at2759"/>
<dbReference type="PANTHER" id="PTHR22907">
    <property type="entry name" value="GH04558P"/>
    <property type="match status" value="1"/>
</dbReference>
<dbReference type="Proteomes" id="UP000095284">
    <property type="component" value="Unplaced"/>
</dbReference>
<dbReference type="InterPro" id="IPR001507">
    <property type="entry name" value="ZP_dom"/>
</dbReference>
<evidence type="ECO:0000313" key="6">
    <source>
        <dbReference type="Proteomes" id="UP000095284"/>
    </source>
</evidence>
<feature type="signal peptide" evidence="2">
    <location>
        <begin position="1"/>
        <end position="18"/>
    </location>
</feature>
<dbReference type="Proteomes" id="UP000582659">
    <property type="component" value="Unassembled WGS sequence"/>
</dbReference>
<accession>A0A1I7RYY2</accession>
<dbReference type="PANTHER" id="PTHR22907:SF59">
    <property type="entry name" value="CUTICLIN-LIKE PROTEIN 19"/>
    <property type="match status" value="1"/>
</dbReference>
<name>A0A1I7RYY2_BURXY</name>
<dbReference type="AlphaFoldDB" id="A0A1I7RYY2"/>
<dbReference type="WBParaSite" id="BXY_0595000.1">
    <property type="protein sequence ID" value="BXY_0595000.1"/>
    <property type="gene ID" value="BXY_0595000"/>
</dbReference>
<feature type="chain" id="PRO_5035359537" evidence="2">
    <location>
        <begin position="19"/>
        <end position="238"/>
    </location>
</feature>
<dbReference type="EMBL" id="CAJFCV020000003">
    <property type="protein sequence ID" value="CAG9107043.1"/>
    <property type="molecule type" value="Genomic_DNA"/>
</dbReference>
<evidence type="ECO:0000259" key="3">
    <source>
        <dbReference type="PROSITE" id="PS51034"/>
    </source>
</evidence>
<gene>
    <name evidence="4" type="ORF">BXYJ_LOCUS6323</name>
</gene>
<evidence type="ECO:0000313" key="4">
    <source>
        <dbReference type="EMBL" id="CAD5220727.1"/>
    </source>
</evidence>
<dbReference type="eggNOG" id="ENOG502SRI6">
    <property type="taxonomic scope" value="Eukaryota"/>
</dbReference>
<evidence type="ECO:0000256" key="1">
    <source>
        <dbReference type="ARBA" id="ARBA00022729"/>
    </source>
</evidence>
<dbReference type="EMBL" id="CAJFDI010000003">
    <property type="protein sequence ID" value="CAD5220727.1"/>
    <property type="molecule type" value="Genomic_DNA"/>
</dbReference>
<evidence type="ECO:0000256" key="2">
    <source>
        <dbReference type="SAM" id="SignalP"/>
    </source>
</evidence>
<dbReference type="PROSITE" id="PS51034">
    <property type="entry name" value="ZP_2"/>
    <property type="match status" value="1"/>
</dbReference>
<evidence type="ECO:0000313" key="5">
    <source>
        <dbReference type="EMBL" id="CAG9107043.1"/>
    </source>
</evidence>
<reference evidence="5" key="2">
    <citation type="submission" date="2020-08" db="EMBL/GenBank/DDBJ databases">
        <authorList>
            <person name="Kikuchi T."/>
        </authorList>
    </citation>
    <scope>NUCLEOTIDE SEQUENCE</scope>
    <source>
        <strain evidence="4">Ka4C1</strain>
    </source>
</reference>
<keyword evidence="7" id="KW-1185">Reference proteome</keyword>
<dbReference type="Proteomes" id="UP000659654">
    <property type="component" value="Unassembled WGS sequence"/>
</dbReference>
<evidence type="ECO:0000313" key="7">
    <source>
        <dbReference type="Proteomes" id="UP000659654"/>
    </source>
</evidence>
<evidence type="ECO:0000313" key="8">
    <source>
        <dbReference type="WBParaSite" id="BXY_0595000.1"/>
    </source>
</evidence>